<name>A0A1X1RI57_MYCFA</name>
<dbReference type="InterPro" id="IPR024516">
    <property type="entry name" value="Mce_C"/>
</dbReference>
<dbReference type="InterPro" id="IPR003399">
    <property type="entry name" value="Mce/MlaD"/>
</dbReference>
<dbReference type="PANTHER" id="PTHR33371">
    <property type="entry name" value="INTERMEMBRANE PHOSPHOLIPID TRANSPORT SYSTEM BINDING PROTEIN MLAD-RELATED"/>
    <property type="match status" value="1"/>
</dbReference>
<dbReference type="OrthoDB" id="4571090at2"/>
<evidence type="ECO:0000313" key="5">
    <source>
        <dbReference type="Proteomes" id="UP000193484"/>
    </source>
</evidence>
<evidence type="ECO:0008006" key="6">
    <source>
        <dbReference type="Google" id="ProtNLM"/>
    </source>
</evidence>
<keyword evidence="5" id="KW-1185">Reference proteome</keyword>
<evidence type="ECO:0000259" key="3">
    <source>
        <dbReference type="Pfam" id="PF11887"/>
    </source>
</evidence>
<dbReference type="STRING" id="1793.AWC04_04735"/>
<dbReference type="AlphaFoldDB" id="A0A1X1RI57"/>
<organism evidence="4 5">
    <name type="scientific">Mycolicibacterium fallax</name>
    <name type="common">Mycobacterium fallax</name>
    <dbReference type="NCBI Taxonomy" id="1793"/>
    <lineage>
        <taxon>Bacteria</taxon>
        <taxon>Bacillati</taxon>
        <taxon>Actinomycetota</taxon>
        <taxon>Actinomycetes</taxon>
        <taxon>Mycobacteriales</taxon>
        <taxon>Mycobacteriaceae</taxon>
        <taxon>Mycolicibacterium</taxon>
    </lineage>
</organism>
<dbReference type="RefSeq" id="WP_085093594.1">
    <property type="nucleotide sequence ID" value="NZ_AP022603.1"/>
</dbReference>
<dbReference type="PANTHER" id="PTHR33371:SF19">
    <property type="entry name" value="MCE-FAMILY PROTEIN MCE4A"/>
    <property type="match status" value="1"/>
</dbReference>
<gene>
    <name evidence="4" type="ORF">AWC04_04735</name>
</gene>
<comment type="caution">
    <text evidence="4">The sequence shown here is derived from an EMBL/GenBank/DDBJ whole genome shotgun (WGS) entry which is preliminary data.</text>
</comment>
<feature type="domain" description="Mce/MlaD" evidence="2">
    <location>
        <begin position="47"/>
        <end position="120"/>
    </location>
</feature>
<dbReference type="InterPro" id="IPR052336">
    <property type="entry name" value="MlaD_Phospholipid_Transporter"/>
</dbReference>
<dbReference type="GO" id="GO:0051701">
    <property type="term" value="P:biological process involved in interaction with host"/>
    <property type="evidence" value="ECO:0007669"/>
    <property type="project" value="TreeGrafter"/>
</dbReference>
<feature type="compositionally biased region" description="Pro residues" evidence="1">
    <location>
        <begin position="392"/>
        <end position="412"/>
    </location>
</feature>
<accession>A0A1X1RI57</accession>
<protein>
    <recommendedName>
        <fullName evidence="6">Mammalian cell entry protein</fullName>
    </recommendedName>
</protein>
<dbReference type="GO" id="GO:0005576">
    <property type="term" value="C:extracellular region"/>
    <property type="evidence" value="ECO:0007669"/>
    <property type="project" value="TreeGrafter"/>
</dbReference>
<feature type="region of interest" description="Disordered" evidence="1">
    <location>
        <begin position="357"/>
        <end position="422"/>
    </location>
</feature>
<dbReference type="Pfam" id="PF11887">
    <property type="entry name" value="Mce4_CUP1"/>
    <property type="match status" value="1"/>
</dbReference>
<proteinExistence type="predicted"/>
<sequence length="469" mass="48140">MRAHRRRHSPGKPTLALRGLCATAAGIVVAALLVGRATGHLDPLDDVYVDVPVAAGLISTDAPVRYHGVNVGHIAEIRSGTTASTVRLAIERASLDLIPNSVVVRVVPRTFFGDIYLQLADRPGPRPATGLAPGAVIAVDDSAEATAMYDVFKRVVTIFAKIKPERMQTALTALSQGLRNRGRDLGTTIDNLSDVAGTLTPSALRFLDATPQFRDVMQSLHTATPDIIETLSAATAVSNRMVADPSFTSALDALAGLGSVLTPFLADHRGELITILDAAGAVLATTAARPQRLVDTLSGAKAFGDGGARTFATGKFSITAVGTFAEPMPYSGADCPSYGELRGAHCADATAVDPGTGAPTRYATLSPVDPSTPAANMPVPHQLVDPEGLPLSPAPGPAEPAPAGPAPAPSPYPAEAHPASAIVGGDDEAGALTLLQDAVLGGQHPAQRPNIATVVVLGPLVRGTKVAMS</sequence>
<dbReference type="Proteomes" id="UP000193484">
    <property type="component" value="Unassembled WGS sequence"/>
</dbReference>
<dbReference type="EMBL" id="LQOJ01000020">
    <property type="protein sequence ID" value="ORV06757.1"/>
    <property type="molecule type" value="Genomic_DNA"/>
</dbReference>
<evidence type="ECO:0000256" key="1">
    <source>
        <dbReference type="SAM" id="MobiDB-lite"/>
    </source>
</evidence>
<evidence type="ECO:0000313" key="4">
    <source>
        <dbReference type="EMBL" id="ORV06757.1"/>
    </source>
</evidence>
<reference evidence="4 5" key="1">
    <citation type="submission" date="2016-01" db="EMBL/GenBank/DDBJ databases">
        <title>The new phylogeny of the genus Mycobacterium.</title>
        <authorList>
            <person name="Tarcisio F."/>
            <person name="Conor M."/>
            <person name="Antonella G."/>
            <person name="Elisabetta G."/>
            <person name="Giulia F.S."/>
            <person name="Sara T."/>
            <person name="Anna F."/>
            <person name="Clotilde B."/>
            <person name="Roberto B."/>
            <person name="Veronica D.S."/>
            <person name="Fabio R."/>
            <person name="Monica P."/>
            <person name="Olivier J."/>
            <person name="Enrico T."/>
            <person name="Nicola S."/>
        </authorList>
    </citation>
    <scope>NUCLEOTIDE SEQUENCE [LARGE SCALE GENOMIC DNA]</scope>
    <source>
        <strain evidence="4 5">DSM 44179</strain>
    </source>
</reference>
<evidence type="ECO:0000259" key="2">
    <source>
        <dbReference type="Pfam" id="PF02470"/>
    </source>
</evidence>
<dbReference type="Pfam" id="PF02470">
    <property type="entry name" value="MlaD"/>
    <property type="match status" value="1"/>
</dbReference>
<feature type="domain" description="Mammalian cell entry C-terminal" evidence="3">
    <location>
        <begin position="130"/>
        <end position="343"/>
    </location>
</feature>